<proteinExistence type="predicted"/>
<dbReference type="EMBL" id="HBHP01033887">
    <property type="protein sequence ID" value="CAD9776834.1"/>
    <property type="molecule type" value="Transcribed_RNA"/>
</dbReference>
<protein>
    <recommendedName>
        <fullName evidence="2">PNPLA domain-containing protein</fullName>
    </recommendedName>
</protein>
<evidence type="ECO:0000313" key="1">
    <source>
        <dbReference type="EMBL" id="CAD9776834.1"/>
    </source>
</evidence>
<gene>
    <name evidence="1" type="ORF">LSP00402_LOCUS20848</name>
</gene>
<evidence type="ECO:0008006" key="2">
    <source>
        <dbReference type="Google" id="ProtNLM"/>
    </source>
</evidence>
<accession>A0A7S2XGV5</accession>
<name>A0A7S2XGV5_9EUKA</name>
<dbReference type="AlphaFoldDB" id="A0A7S2XGV5"/>
<reference evidence="1" key="1">
    <citation type="submission" date="2021-01" db="EMBL/GenBank/DDBJ databases">
        <authorList>
            <person name="Corre E."/>
            <person name="Pelletier E."/>
            <person name="Niang G."/>
            <person name="Scheremetjew M."/>
            <person name="Finn R."/>
            <person name="Kale V."/>
            <person name="Holt S."/>
            <person name="Cochrane G."/>
            <person name="Meng A."/>
            <person name="Brown T."/>
            <person name="Cohen L."/>
        </authorList>
    </citation>
    <scope>NUCLEOTIDE SEQUENCE</scope>
    <source>
        <strain evidence="1">CCMP622</strain>
    </source>
</reference>
<organism evidence="1">
    <name type="scientific">Lotharella oceanica</name>
    <dbReference type="NCBI Taxonomy" id="641309"/>
    <lineage>
        <taxon>Eukaryota</taxon>
        <taxon>Sar</taxon>
        <taxon>Rhizaria</taxon>
        <taxon>Cercozoa</taxon>
        <taxon>Chlorarachniophyceae</taxon>
        <taxon>Lotharella</taxon>
    </lineage>
</organism>
<sequence>MTAASDMELLGECPPPETFTNESLAQINPKSLRRSITQKPFQIFFENRREGLPFPKAWTSSVHEFYLKGAGISEPFPQRGRPYLFTYSEETAKSVLERNPQLKQAGYKFDFQKPGRPFLSFDISLHGPITHIPIDTFNKSYPTMEVNPLFTGTVVFKDGTFVSSEDVDPISFEVGGAVETYAFASKAPSSLKYQLLPPYAQTGVITGVPLPSDPFTLSHANGIGGWAVASGLATLSSESLNNRLGQLYDYWSPSKTVLDSEHVFGDGGLTDNWNLFQILRREEVERFVIVTASSVSLNMSYDASERPPTETDIDSMISSSFGLDPQAITNSFHYRENHVFETDQFVELIDKLTSAAREGTGIIATMDCDVVDNEHYGIKGGRSVEVMFVYLGRVFAWEDKLPADLREELFEPVRDTSVLKGRRESKYPGFPNIPLFPLDMPPEQANLLANLQGWVVKNNSQLFMDFLG</sequence>